<dbReference type="Gene3D" id="3.60.15.10">
    <property type="entry name" value="Ribonuclease Z/Hydroxyacylglutathione hydrolase-like"/>
    <property type="match status" value="1"/>
</dbReference>
<name>A0A202E9J6_9EURY</name>
<dbReference type="InterPro" id="IPR050662">
    <property type="entry name" value="Sec-metab_biosynth-thioest"/>
</dbReference>
<dbReference type="InterPro" id="IPR036866">
    <property type="entry name" value="RibonucZ/Hydroxyglut_hydro"/>
</dbReference>
<dbReference type="PANTHER" id="PTHR23131">
    <property type="entry name" value="ENDORIBONUCLEASE LACTB2"/>
    <property type="match status" value="1"/>
</dbReference>
<reference evidence="2 3" key="1">
    <citation type="submission" date="2017-02" db="EMBL/GenBank/DDBJ databases">
        <title>Natronthermophilus aegyptiacus gen. nov.,sp. nov., an aerobic, extremely halophilic alkalithermophilic archaeon isolated from the athalassohaline Wadi An Natrun, Egypt.</title>
        <authorList>
            <person name="Zhao B."/>
        </authorList>
    </citation>
    <scope>NUCLEOTIDE SEQUENCE [LARGE SCALE GENOMIC DNA]</scope>
    <source>
        <strain evidence="2 3">CGMCC 1.3597</strain>
    </source>
</reference>
<dbReference type="InterPro" id="IPR001279">
    <property type="entry name" value="Metallo-B-lactamas"/>
</dbReference>
<keyword evidence="2" id="KW-0378">Hydrolase</keyword>
<dbReference type="CDD" id="cd07725">
    <property type="entry name" value="TTHA1429-like_MBL-fold"/>
    <property type="match status" value="1"/>
</dbReference>
<dbReference type="EMBL" id="MWPH01000002">
    <property type="protein sequence ID" value="OVE84650.1"/>
    <property type="molecule type" value="Genomic_DNA"/>
</dbReference>
<protein>
    <submittedName>
        <fullName evidence="2">MBL fold metallo-hydrolase</fullName>
    </submittedName>
</protein>
<evidence type="ECO:0000313" key="3">
    <source>
        <dbReference type="Proteomes" id="UP000196084"/>
    </source>
</evidence>
<evidence type="ECO:0000313" key="2">
    <source>
        <dbReference type="EMBL" id="OVE84650.1"/>
    </source>
</evidence>
<comment type="caution">
    <text evidence="2">The sequence shown here is derived from an EMBL/GenBank/DDBJ whole genome shotgun (WGS) entry which is preliminary data.</text>
</comment>
<sequence length="340" mass="36726">MDRITLGNEEFEGNNNTYVLAGDSADGDGGSLALVDTGIATPDCRADLREGLAERGYEFADIDAIVLTHFHPDHSGLAGEIQAESDATVYVHAADAPLVAQDTDATAAFDQRRRDALEQWGLPAAPKAELLAFLEAADGIQGEPADVTPIEDGDVLEVGGHRLETVHAPGHAAGLCWFEISDGAESDATEAFVGDTILPVYTPNVGGADVRVERPLEQYLDTLERLVVRDYDRVWPGHRDPIEEPSERARTIAAHHRERTENVLEVLADHGPADPWTVSAHLFGDLEGIHIFHGPGEAYAHLDHLSQEGVLDLEGGEYRLTVDLERVDLDAVLPSITDST</sequence>
<gene>
    <name evidence="2" type="ORF">B2G88_09675</name>
</gene>
<evidence type="ECO:0000259" key="1">
    <source>
        <dbReference type="SMART" id="SM00849"/>
    </source>
</evidence>
<accession>A0A202E9J6</accession>
<proteinExistence type="predicted"/>
<feature type="domain" description="Metallo-beta-lactamase" evidence="1">
    <location>
        <begin position="14"/>
        <end position="238"/>
    </location>
</feature>
<dbReference type="PANTHER" id="PTHR23131:SF4">
    <property type="entry name" value="METALLO-BETA-LACTAMASE SUPERFAMILY POTEIN"/>
    <property type="match status" value="1"/>
</dbReference>
<dbReference type="Pfam" id="PF00753">
    <property type="entry name" value="Lactamase_B"/>
    <property type="match status" value="1"/>
</dbReference>
<organism evidence="2 3">
    <name type="scientific">Natronolimnobius baerhuensis</name>
    <dbReference type="NCBI Taxonomy" id="253108"/>
    <lineage>
        <taxon>Archaea</taxon>
        <taxon>Methanobacteriati</taxon>
        <taxon>Methanobacteriota</taxon>
        <taxon>Stenosarchaea group</taxon>
        <taxon>Halobacteria</taxon>
        <taxon>Halobacteriales</taxon>
        <taxon>Natrialbaceae</taxon>
        <taxon>Natronolimnobius</taxon>
    </lineage>
</organism>
<keyword evidence="3" id="KW-1185">Reference proteome</keyword>
<dbReference type="GO" id="GO:0016787">
    <property type="term" value="F:hydrolase activity"/>
    <property type="evidence" value="ECO:0007669"/>
    <property type="project" value="UniProtKB-KW"/>
</dbReference>
<dbReference type="SMART" id="SM00849">
    <property type="entry name" value="Lactamase_B"/>
    <property type="match status" value="1"/>
</dbReference>
<dbReference type="Proteomes" id="UP000196084">
    <property type="component" value="Unassembled WGS sequence"/>
</dbReference>
<dbReference type="RefSeq" id="WP_054863146.1">
    <property type="nucleotide sequence ID" value="NZ_MWPH01000002.1"/>
</dbReference>
<dbReference type="SUPFAM" id="SSF56281">
    <property type="entry name" value="Metallo-hydrolase/oxidoreductase"/>
    <property type="match status" value="1"/>
</dbReference>
<dbReference type="OrthoDB" id="205181at2157"/>
<dbReference type="AlphaFoldDB" id="A0A202E9J6"/>